<dbReference type="Pfam" id="PF25021">
    <property type="entry name" value="TEN_NHL"/>
    <property type="match status" value="1"/>
</dbReference>
<keyword evidence="5" id="KW-1185">Reference proteome</keyword>
<gene>
    <name evidence="4" type="ORF">GCM10023093_20050</name>
</gene>
<dbReference type="Gene3D" id="2.120.10.30">
    <property type="entry name" value="TolB, C-terminal domain"/>
    <property type="match status" value="3"/>
</dbReference>
<dbReference type="NCBIfam" id="TIGR04183">
    <property type="entry name" value="Por_Secre_tail"/>
    <property type="match status" value="1"/>
</dbReference>
<sequence>MKRTLRSLILGLLVSLCGGTAGAQYIIHIAGNNYYDHGGDGGKALNASLRCPMSVARDPFGNLYIGDGGPLGYNNDACIRKITPDGIITTIAGVRNVGDSASNTQDSIPGIRYKLQGCAGMCIDRDTNLVIADGVSMVLKLDLKTGYIKKIAGRRGVKGDTGTWNWSMVLNSPYDVAVDRSGNLYIAEIGNHMVRRINYGGTRAVTTIAGRANMPGFFGDGGPAINAKLDQPRGLYVDADYNVYIADYMNNRVRMVSGANGNISTVAGSGLGYGGDGGPAASALLTQPVRVTMDESKNLYISDVANQRIRKVAAGTGIITTYAGNGDIFTGPDVLGNGGPATAACIVPYGLAFDDCGNLYVGSSMFNVRAITVTKPKARDSMLCGAKVVSAPFVNTYSQEGPAVYPDPSNGRFTFRLPSAVSEPVDVIVTDMAGRKVAEMTTYTNKDTELNIGNVPGLYLLQASTPAGKWSRKVVVQ</sequence>
<dbReference type="Gene3D" id="2.40.10.500">
    <property type="match status" value="1"/>
</dbReference>
<dbReference type="Pfam" id="PF18962">
    <property type="entry name" value="Por_Secre_tail"/>
    <property type="match status" value="1"/>
</dbReference>
<dbReference type="EMBL" id="BAABFA010000011">
    <property type="protein sequence ID" value="GAA4466233.1"/>
    <property type="molecule type" value="Genomic_DNA"/>
</dbReference>
<feature type="domain" description="Secretion system C-terminal sorting" evidence="2">
    <location>
        <begin position="404"/>
        <end position="476"/>
    </location>
</feature>
<dbReference type="Proteomes" id="UP001500067">
    <property type="component" value="Unassembled WGS sequence"/>
</dbReference>
<dbReference type="PANTHER" id="PTHR46388">
    <property type="entry name" value="NHL REPEAT-CONTAINING PROTEIN 2"/>
    <property type="match status" value="1"/>
</dbReference>
<evidence type="ECO:0000313" key="4">
    <source>
        <dbReference type="EMBL" id="GAA4466233.1"/>
    </source>
</evidence>
<evidence type="ECO:0000259" key="2">
    <source>
        <dbReference type="Pfam" id="PF18962"/>
    </source>
</evidence>
<reference evidence="5" key="1">
    <citation type="journal article" date="2019" name="Int. J. Syst. Evol. Microbiol.">
        <title>The Global Catalogue of Microorganisms (GCM) 10K type strain sequencing project: providing services to taxonomists for standard genome sequencing and annotation.</title>
        <authorList>
            <consortium name="The Broad Institute Genomics Platform"/>
            <consortium name="The Broad Institute Genome Sequencing Center for Infectious Disease"/>
            <person name="Wu L."/>
            <person name="Ma J."/>
        </authorList>
    </citation>
    <scope>NUCLEOTIDE SEQUENCE [LARGE SCALE GENOMIC DNA]</scope>
    <source>
        <strain evidence="5">JCM 32105</strain>
    </source>
</reference>
<proteinExistence type="predicted"/>
<feature type="chain" id="PRO_5045356022" description="T9SS C-terminal target domain-containing protein" evidence="1">
    <location>
        <begin position="24"/>
        <end position="477"/>
    </location>
</feature>
<feature type="domain" description="Teneurin NHL" evidence="3">
    <location>
        <begin position="36"/>
        <end position="257"/>
    </location>
</feature>
<comment type="caution">
    <text evidence="4">The sequence shown here is derived from an EMBL/GenBank/DDBJ whole genome shotgun (WGS) entry which is preliminary data.</text>
</comment>
<dbReference type="SUPFAM" id="SSF101898">
    <property type="entry name" value="NHL repeat"/>
    <property type="match status" value="1"/>
</dbReference>
<protein>
    <recommendedName>
        <fullName evidence="6">T9SS C-terminal target domain-containing protein</fullName>
    </recommendedName>
</protein>
<keyword evidence="1" id="KW-0732">Signal</keyword>
<dbReference type="InterPro" id="IPR026444">
    <property type="entry name" value="Secre_tail"/>
</dbReference>
<dbReference type="RefSeq" id="WP_345082487.1">
    <property type="nucleotide sequence ID" value="NZ_BAABFA010000011.1"/>
</dbReference>
<evidence type="ECO:0000256" key="1">
    <source>
        <dbReference type="SAM" id="SignalP"/>
    </source>
</evidence>
<dbReference type="InterPro" id="IPR011042">
    <property type="entry name" value="6-blade_b-propeller_TolB-like"/>
</dbReference>
<accession>A0ABP8NI38</accession>
<feature type="signal peptide" evidence="1">
    <location>
        <begin position="1"/>
        <end position="23"/>
    </location>
</feature>
<dbReference type="InterPro" id="IPR056822">
    <property type="entry name" value="TEN_NHL"/>
</dbReference>
<evidence type="ECO:0008006" key="6">
    <source>
        <dbReference type="Google" id="ProtNLM"/>
    </source>
</evidence>
<evidence type="ECO:0000313" key="5">
    <source>
        <dbReference type="Proteomes" id="UP001500067"/>
    </source>
</evidence>
<organism evidence="4 5">
    <name type="scientific">Nemorincola caseinilytica</name>
    <dbReference type="NCBI Taxonomy" id="2054315"/>
    <lineage>
        <taxon>Bacteria</taxon>
        <taxon>Pseudomonadati</taxon>
        <taxon>Bacteroidota</taxon>
        <taxon>Chitinophagia</taxon>
        <taxon>Chitinophagales</taxon>
        <taxon>Chitinophagaceae</taxon>
        <taxon>Nemorincola</taxon>
    </lineage>
</organism>
<name>A0ABP8NI38_9BACT</name>
<evidence type="ECO:0000259" key="3">
    <source>
        <dbReference type="Pfam" id="PF25021"/>
    </source>
</evidence>
<dbReference type="PANTHER" id="PTHR46388:SF2">
    <property type="entry name" value="NHL REPEAT-CONTAINING PROTEIN 2"/>
    <property type="match status" value="1"/>
</dbReference>